<evidence type="ECO:0000256" key="2">
    <source>
        <dbReference type="SAM" id="SignalP"/>
    </source>
</evidence>
<organism evidence="3 4">
    <name type="scientific">Cohnella kolymensis</name>
    <dbReference type="NCBI Taxonomy" id="1590652"/>
    <lineage>
        <taxon>Bacteria</taxon>
        <taxon>Bacillati</taxon>
        <taxon>Bacillota</taxon>
        <taxon>Bacilli</taxon>
        <taxon>Bacillales</taxon>
        <taxon>Paenibacillaceae</taxon>
        <taxon>Cohnella</taxon>
    </lineage>
</organism>
<sequence length="186" mass="19415">MRKGLMISSMLLGAALVLSGCGNNGDNNVQPNANGADGVGTNNYRRQNTDGNGKNGNNNNSRMEMSDRIADQLVKLPGVDAAYVMMTDRNAYVAIVQSRNGANGSGNQGRSSAKSGNGKSRSNSANSGNGTGGSDVAADLKDRIANRVKSMSPSIENVYVTANPDFVTRMKSYAQDIANGHPLRGS</sequence>
<proteinExistence type="predicted"/>
<dbReference type="Proteomes" id="UP000054526">
    <property type="component" value="Unassembled WGS sequence"/>
</dbReference>
<dbReference type="InterPro" id="IPR019076">
    <property type="entry name" value="Spore_lipoprot_YhcN/YlaJ-like"/>
</dbReference>
<evidence type="ECO:0000313" key="4">
    <source>
        <dbReference type="Proteomes" id="UP000054526"/>
    </source>
</evidence>
<evidence type="ECO:0000256" key="1">
    <source>
        <dbReference type="SAM" id="MobiDB-lite"/>
    </source>
</evidence>
<dbReference type="PROSITE" id="PS51257">
    <property type="entry name" value="PROKAR_LIPOPROTEIN"/>
    <property type="match status" value="1"/>
</dbReference>
<dbReference type="Pfam" id="PF09580">
    <property type="entry name" value="Spore_YhcN_YlaJ"/>
    <property type="match status" value="2"/>
</dbReference>
<reference evidence="3 4" key="1">
    <citation type="submission" date="2014-12" db="EMBL/GenBank/DDBJ databases">
        <title>Draft genome sequence of Cohnella kolymensis strain B-2846.</title>
        <authorList>
            <person name="Karlyshev A.V."/>
            <person name="Kudryashova E.B."/>
        </authorList>
    </citation>
    <scope>NUCLEOTIDE SEQUENCE [LARGE SCALE GENOMIC DNA]</scope>
    <source>
        <strain evidence="3 4">VKM B-2846</strain>
    </source>
</reference>
<feature type="compositionally biased region" description="Low complexity" evidence="1">
    <location>
        <begin position="109"/>
        <end position="128"/>
    </location>
</feature>
<gene>
    <name evidence="3" type="ORF">SD71_18105</name>
</gene>
<keyword evidence="2" id="KW-0732">Signal</keyword>
<comment type="caution">
    <text evidence="3">The sequence shown here is derived from an EMBL/GenBank/DDBJ whole genome shotgun (WGS) entry which is preliminary data.</text>
</comment>
<keyword evidence="4" id="KW-1185">Reference proteome</keyword>
<evidence type="ECO:0000313" key="3">
    <source>
        <dbReference type="EMBL" id="KIL34679.1"/>
    </source>
</evidence>
<feature type="chain" id="PRO_5045439635" description="Sporulation protein" evidence="2">
    <location>
        <begin position="21"/>
        <end position="186"/>
    </location>
</feature>
<dbReference type="NCBIfam" id="TIGR02898">
    <property type="entry name" value="spore_YhcN_YlaJ"/>
    <property type="match status" value="1"/>
</dbReference>
<dbReference type="RefSeq" id="WP_041066376.1">
    <property type="nucleotide sequence ID" value="NZ_JXAL01000027.1"/>
</dbReference>
<feature type="compositionally biased region" description="Polar residues" evidence="1">
    <location>
        <begin position="40"/>
        <end position="50"/>
    </location>
</feature>
<accession>A0ABR5A0U3</accession>
<dbReference type="InterPro" id="IPR014247">
    <property type="entry name" value="Spore_lipoprot_YhcN/YlaJ"/>
</dbReference>
<dbReference type="EMBL" id="JXAL01000027">
    <property type="protein sequence ID" value="KIL34679.1"/>
    <property type="molecule type" value="Genomic_DNA"/>
</dbReference>
<name>A0ABR5A0U3_9BACL</name>
<protein>
    <recommendedName>
        <fullName evidence="5">Sporulation protein</fullName>
    </recommendedName>
</protein>
<evidence type="ECO:0008006" key="5">
    <source>
        <dbReference type="Google" id="ProtNLM"/>
    </source>
</evidence>
<feature type="compositionally biased region" description="Low complexity" evidence="1">
    <location>
        <begin position="51"/>
        <end position="60"/>
    </location>
</feature>
<feature type="signal peptide" evidence="2">
    <location>
        <begin position="1"/>
        <end position="20"/>
    </location>
</feature>
<feature type="region of interest" description="Disordered" evidence="1">
    <location>
        <begin position="100"/>
        <end position="137"/>
    </location>
</feature>
<feature type="region of interest" description="Disordered" evidence="1">
    <location>
        <begin position="28"/>
        <end position="62"/>
    </location>
</feature>